<accession>A0A5C6GPU0</accession>
<feature type="transmembrane region" description="Helical" evidence="9">
    <location>
        <begin position="204"/>
        <end position="223"/>
    </location>
</feature>
<protein>
    <submittedName>
        <fullName evidence="11">t-SNARE</fullName>
    </submittedName>
</protein>
<comment type="subcellular location">
    <subcellularLocation>
        <location evidence="1">Membrane</location>
        <topology evidence="1">Single-pass type IV membrane protein</topology>
    </subcellularLocation>
</comment>
<evidence type="ECO:0000256" key="9">
    <source>
        <dbReference type="SAM" id="Phobius"/>
    </source>
</evidence>
<dbReference type="PANTHER" id="PTHR21230">
    <property type="entry name" value="VESICLE TRANSPORT V-SNARE PROTEIN VTI1-RELATED"/>
    <property type="match status" value="1"/>
</dbReference>
<dbReference type="Gene3D" id="1.20.58.400">
    <property type="entry name" value="t-snare proteins"/>
    <property type="match status" value="1"/>
</dbReference>
<keyword evidence="4 9" id="KW-0812">Transmembrane</keyword>
<accession>A0A167G5L1</accession>
<evidence type="ECO:0000313" key="11">
    <source>
        <dbReference type="EMBL" id="OAA46186.1"/>
    </source>
</evidence>
<dbReference type="GO" id="GO:0016236">
    <property type="term" value="P:macroautophagy"/>
    <property type="evidence" value="ECO:0007669"/>
    <property type="project" value="EnsemblFungi"/>
</dbReference>
<dbReference type="InterPro" id="IPR038407">
    <property type="entry name" value="v-SNARE_N_sf"/>
</dbReference>
<keyword evidence="8 9" id="KW-0472">Membrane</keyword>
<dbReference type="InterPro" id="IPR010989">
    <property type="entry name" value="SNARE"/>
</dbReference>
<evidence type="ECO:0000256" key="7">
    <source>
        <dbReference type="ARBA" id="ARBA00023054"/>
    </source>
</evidence>
<dbReference type="GO" id="GO:0006891">
    <property type="term" value="P:intra-Golgi vesicle-mediated transport"/>
    <property type="evidence" value="ECO:0007669"/>
    <property type="project" value="EnsemblFungi"/>
</dbReference>
<evidence type="ECO:0000256" key="8">
    <source>
        <dbReference type="ARBA" id="ARBA00023136"/>
    </source>
</evidence>
<dbReference type="GO" id="GO:0006896">
    <property type="term" value="P:Golgi to vacuole transport"/>
    <property type="evidence" value="ECO:0007669"/>
    <property type="project" value="EnsemblFungi"/>
</dbReference>
<dbReference type="GO" id="GO:0048280">
    <property type="term" value="P:vesicle fusion with Golgi apparatus"/>
    <property type="evidence" value="ECO:0007669"/>
    <property type="project" value="TreeGrafter"/>
</dbReference>
<evidence type="ECO:0000256" key="1">
    <source>
        <dbReference type="ARBA" id="ARBA00004211"/>
    </source>
</evidence>
<feature type="domain" description="T-SNARE coiled-coil homology" evidence="10">
    <location>
        <begin position="128"/>
        <end position="195"/>
    </location>
</feature>
<dbReference type="SUPFAM" id="SSF47661">
    <property type="entry name" value="t-snare proteins"/>
    <property type="match status" value="1"/>
</dbReference>
<evidence type="ECO:0000256" key="2">
    <source>
        <dbReference type="ARBA" id="ARBA00006108"/>
    </source>
</evidence>
<dbReference type="GO" id="GO:0000139">
    <property type="term" value="C:Golgi membrane"/>
    <property type="evidence" value="ECO:0007669"/>
    <property type="project" value="EnsemblFungi"/>
</dbReference>
<dbReference type="Proteomes" id="UP000317257">
    <property type="component" value="Unassembled WGS sequence"/>
</dbReference>
<dbReference type="PANTHER" id="PTHR21230:SF26">
    <property type="entry name" value="VESICLE TRANSPORT THROUGH INTERACTION WITH T-SNARES HOMOLOG 1A"/>
    <property type="match status" value="1"/>
</dbReference>
<dbReference type="GO" id="GO:0005829">
    <property type="term" value="C:cytosol"/>
    <property type="evidence" value="ECO:0007669"/>
    <property type="project" value="GOC"/>
</dbReference>
<dbReference type="EMBL" id="SBHS01000001">
    <property type="protein sequence ID" value="TWU79007.1"/>
    <property type="molecule type" value="Genomic_DNA"/>
</dbReference>
<dbReference type="GO" id="GO:0042144">
    <property type="term" value="P:vacuole fusion, non-autophagic"/>
    <property type="evidence" value="ECO:0007669"/>
    <property type="project" value="EnsemblFungi"/>
</dbReference>
<evidence type="ECO:0000259" key="10">
    <source>
        <dbReference type="SMART" id="SM00397"/>
    </source>
</evidence>
<evidence type="ECO:0000256" key="6">
    <source>
        <dbReference type="ARBA" id="ARBA00022989"/>
    </source>
</evidence>
<reference evidence="12" key="3">
    <citation type="journal article" date="2019" name="Microbiol. Resour. Announc.">
        <title>Genome Sequence of Metarhizium rileyi, a Microbial Control Agent for Lepidoptera.</title>
        <authorList>
            <person name="Binneck E."/>
            <person name="Lastra C.C.L."/>
            <person name="Sosa-Gomez D.R."/>
        </authorList>
    </citation>
    <scope>NUCLEOTIDE SEQUENCE</scope>
    <source>
        <strain evidence="12">Cep018-CH2</strain>
    </source>
</reference>
<dbReference type="Proteomes" id="UP000243498">
    <property type="component" value="Unassembled WGS sequence"/>
</dbReference>
<keyword evidence="13" id="KW-1185">Reference proteome</keyword>
<dbReference type="GO" id="GO:0042147">
    <property type="term" value="P:retrograde transport, endosome to Golgi"/>
    <property type="evidence" value="ECO:0007669"/>
    <property type="project" value="TreeGrafter"/>
</dbReference>
<evidence type="ECO:0000256" key="5">
    <source>
        <dbReference type="ARBA" id="ARBA00022927"/>
    </source>
</evidence>
<sequence>MSNPLDTDAGSELFSSYEAELKLVQADILQKLDQIPELSGDPRKNAVSQAERALEEADEILGSMRLEKQNIPTSSRAKINQRFRNYELDIDTQRRKLNSFSSRRSEYASQYLDEPEASADAHLEQRQQLLSGTDRLDRSTQRLKASQQLAYETEAIGASTLSDLGIQRERIQRTHETLLDSEGYVDRSVKTLRGMARRMATNKMITIAIITVLVLLIIAVIISKFR</sequence>
<dbReference type="AlphaFoldDB" id="A0A167G5L1"/>
<dbReference type="STRING" id="1081105.A0A167G5L1"/>
<dbReference type="GO" id="GO:0005774">
    <property type="term" value="C:vacuolar membrane"/>
    <property type="evidence" value="ECO:0007669"/>
    <property type="project" value="EnsemblFungi"/>
</dbReference>
<comment type="similarity">
    <text evidence="2">Belongs to the VTI1 family.</text>
</comment>
<dbReference type="GO" id="GO:0000149">
    <property type="term" value="F:SNARE binding"/>
    <property type="evidence" value="ECO:0007669"/>
    <property type="project" value="TreeGrafter"/>
</dbReference>
<evidence type="ECO:0000313" key="13">
    <source>
        <dbReference type="Proteomes" id="UP000243498"/>
    </source>
</evidence>
<evidence type="ECO:0000313" key="12">
    <source>
        <dbReference type="EMBL" id="TWU79007.1"/>
    </source>
</evidence>
<keyword evidence="6 9" id="KW-1133">Transmembrane helix</keyword>
<dbReference type="GO" id="GO:0005484">
    <property type="term" value="F:SNAP receptor activity"/>
    <property type="evidence" value="ECO:0007669"/>
    <property type="project" value="EnsemblFungi"/>
</dbReference>
<keyword evidence="3" id="KW-0813">Transport</keyword>
<comment type="caution">
    <text evidence="11">The sequence shown here is derived from an EMBL/GenBank/DDBJ whole genome shotgun (WGS) entry which is preliminary data.</text>
</comment>
<dbReference type="GO" id="GO:0031902">
    <property type="term" value="C:late endosome membrane"/>
    <property type="evidence" value="ECO:0007669"/>
    <property type="project" value="TreeGrafter"/>
</dbReference>
<dbReference type="InterPro" id="IPR000727">
    <property type="entry name" value="T_SNARE_dom"/>
</dbReference>
<dbReference type="FunFam" id="1.20.5.110:FF:000002">
    <property type="entry name" value="Vesicle transport through interaction with t-SNAREsB"/>
    <property type="match status" value="1"/>
</dbReference>
<evidence type="ECO:0000313" key="14">
    <source>
        <dbReference type="Proteomes" id="UP000317257"/>
    </source>
</evidence>
<dbReference type="Pfam" id="PF12352">
    <property type="entry name" value="V-SNARE_C"/>
    <property type="match status" value="1"/>
</dbReference>
<dbReference type="OrthoDB" id="430637at2759"/>
<dbReference type="GO" id="GO:0012507">
    <property type="term" value="C:ER to Golgi transport vesicle membrane"/>
    <property type="evidence" value="ECO:0007669"/>
    <property type="project" value="TreeGrafter"/>
</dbReference>
<dbReference type="GO" id="GO:0005789">
    <property type="term" value="C:endoplasmic reticulum membrane"/>
    <property type="evidence" value="ECO:0007669"/>
    <property type="project" value="TreeGrafter"/>
</dbReference>
<name>A0A167G5L1_METRR</name>
<dbReference type="CDD" id="cd15862">
    <property type="entry name" value="SNARE_Vti1"/>
    <property type="match status" value="1"/>
</dbReference>
<keyword evidence="7" id="KW-0175">Coiled coil</keyword>
<dbReference type="Pfam" id="PF05008">
    <property type="entry name" value="V-SNARE"/>
    <property type="match status" value="1"/>
</dbReference>
<dbReference type="InterPro" id="IPR007705">
    <property type="entry name" value="Vesicle_trsprt_v-SNARE_N"/>
</dbReference>
<dbReference type="GO" id="GO:0007036">
    <property type="term" value="P:vacuolar calcium ion homeostasis"/>
    <property type="evidence" value="ECO:0007669"/>
    <property type="project" value="EnsemblFungi"/>
</dbReference>
<organism evidence="11 13">
    <name type="scientific">Metarhizium rileyi (strain RCEF 4871)</name>
    <name type="common">Nomuraea rileyi</name>
    <dbReference type="NCBI Taxonomy" id="1649241"/>
    <lineage>
        <taxon>Eukaryota</taxon>
        <taxon>Fungi</taxon>
        <taxon>Dikarya</taxon>
        <taxon>Ascomycota</taxon>
        <taxon>Pezizomycotina</taxon>
        <taxon>Sordariomycetes</taxon>
        <taxon>Hypocreomycetidae</taxon>
        <taxon>Hypocreales</taxon>
        <taxon>Clavicipitaceae</taxon>
        <taxon>Metarhizium</taxon>
    </lineage>
</organism>
<dbReference type="SUPFAM" id="SSF58038">
    <property type="entry name" value="SNARE fusion complex"/>
    <property type="match status" value="1"/>
</dbReference>
<evidence type="ECO:0000256" key="3">
    <source>
        <dbReference type="ARBA" id="ARBA00022448"/>
    </source>
</evidence>
<dbReference type="GO" id="GO:0031201">
    <property type="term" value="C:SNARE complex"/>
    <property type="evidence" value="ECO:0007669"/>
    <property type="project" value="EnsemblFungi"/>
</dbReference>
<evidence type="ECO:0000256" key="4">
    <source>
        <dbReference type="ARBA" id="ARBA00022692"/>
    </source>
</evidence>
<gene>
    <name evidence="12" type="ORF">ED733_008349</name>
    <name evidence="11" type="ORF">NOR_02939</name>
</gene>
<reference evidence="14" key="2">
    <citation type="submission" date="2018-12" db="EMBL/GenBank/DDBJ databases">
        <title>The complete genome of Metarhizium rileyi, a key fungal pathogen of Lepidoptera.</title>
        <authorList>
            <person name="Binneck E."/>
            <person name="Lastra C.C.L."/>
            <person name="Sosa-Gomez D.R."/>
        </authorList>
    </citation>
    <scope>NUCLEOTIDE SEQUENCE [LARGE SCALE GENOMIC DNA]</scope>
    <source>
        <strain evidence="14">Cep018-CH2</strain>
    </source>
</reference>
<keyword evidence="5" id="KW-0653">Protein transport</keyword>
<proteinExistence type="inferred from homology"/>
<dbReference type="SMART" id="SM00397">
    <property type="entry name" value="t_SNARE"/>
    <property type="match status" value="1"/>
</dbReference>
<dbReference type="GO" id="GO:0006886">
    <property type="term" value="P:intracellular protein transport"/>
    <property type="evidence" value="ECO:0007669"/>
    <property type="project" value="InterPro"/>
</dbReference>
<dbReference type="OMA" id="YRRVMTN"/>
<dbReference type="Gene3D" id="1.20.5.110">
    <property type="match status" value="1"/>
</dbReference>
<reference evidence="11 13" key="1">
    <citation type="journal article" date="2016" name="Genome Biol. Evol.">
        <title>Divergent and convergent evolution of fungal pathogenicity.</title>
        <authorList>
            <person name="Shang Y."/>
            <person name="Xiao G."/>
            <person name="Zheng P."/>
            <person name="Cen K."/>
            <person name="Zhan S."/>
            <person name="Wang C."/>
        </authorList>
    </citation>
    <scope>NUCLEOTIDE SEQUENCE [LARGE SCALE GENOMIC DNA]</scope>
    <source>
        <strain evidence="11 13">RCEF 4871</strain>
    </source>
</reference>
<dbReference type="EMBL" id="AZHC01000007">
    <property type="protein sequence ID" value="OAA46186.1"/>
    <property type="molecule type" value="Genomic_DNA"/>
</dbReference>